<dbReference type="GO" id="GO:0005524">
    <property type="term" value="F:ATP binding"/>
    <property type="evidence" value="ECO:0007669"/>
    <property type="project" value="UniProtKB-KW"/>
</dbReference>
<reference evidence="18 19" key="1">
    <citation type="submission" date="2020-01" db="EMBL/GenBank/DDBJ databases">
        <title>Genomes assembled from Gulf of Kutch pelagic sediment metagenomes.</title>
        <authorList>
            <person name="Chandrashekar M."/>
            <person name="Mahajan M.S."/>
            <person name="Dave K.J."/>
            <person name="Vatsa P."/>
            <person name="Nathani N.M."/>
        </authorList>
    </citation>
    <scope>NUCLEOTIDE SEQUENCE [LARGE SCALE GENOMIC DNA]</scope>
    <source>
        <strain evidence="18">KS3-K002</strain>
    </source>
</reference>
<evidence type="ECO:0000256" key="11">
    <source>
        <dbReference type="ARBA" id="ARBA00023235"/>
    </source>
</evidence>
<keyword evidence="10 15" id="KW-0234">DNA repair</keyword>
<dbReference type="SMART" id="SM00490">
    <property type="entry name" value="HELICc"/>
    <property type="match status" value="1"/>
</dbReference>
<comment type="catalytic activity">
    <reaction evidence="14 15">
        <text>ATP + H2O = ADP + phosphate + H(+)</text>
        <dbReference type="Rhea" id="RHEA:13065"/>
        <dbReference type="ChEBI" id="CHEBI:15377"/>
        <dbReference type="ChEBI" id="CHEBI:15378"/>
        <dbReference type="ChEBI" id="CHEBI:30616"/>
        <dbReference type="ChEBI" id="CHEBI:43474"/>
        <dbReference type="ChEBI" id="CHEBI:456216"/>
        <dbReference type="EC" id="5.6.2.4"/>
    </reaction>
</comment>
<dbReference type="Proteomes" id="UP000702544">
    <property type="component" value="Unassembled WGS sequence"/>
</dbReference>
<keyword evidence="7 15" id="KW-0067">ATP-binding</keyword>
<dbReference type="InterPro" id="IPR012340">
    <property type="entry name" value="NA-bd_OB-fold"/>
</dbReference>
<organism evidence="18 19">
    <name type="scientific">Candidatus Kutchimonas denitrificans</name>
    <dbReference type="NCBI Taxonomy" id="3056748"/>
    <lineage>
        <taxon>Bacteria</taxon>
        <taxon>Pseudomonadati</taxon>
        <taxon>Gemmatimonadota</taxon>
        <taxon>Gemmatimonadia</taxon>
        <taxon>Candidatus Palauibacterales</taxon>
        <taxon>Candidatus Palauibacteraceae</taxon>
        <taxon>Candidatus Kutchimonas</taxon>
    </lineage>
</organism>
<evidence type="ECO:0000256" key="13">
    <source>
        <dbReference type="ARBA" id="ARBA00034808"/>
    </source>
</evidence>
<evidence type="ECO:0000256" key="1">
    <source>
        <dbReference type="ARBA" id="ARBA00007504"/>
    </source>
</evidence>
<feature type="domain" description="Helicase C-terminal" evidence="17">
    <location>
        <begin position="462"/>
        <end position="620"/>
    </location>
</feature>
<dbReference type="InterPro" id="IPR014001">
    <property type="entry name" value="Helicase_ATP-bd"/>
</dbReference>
<dbReference type="InterPro" id="IPR004609">
    <property type="entry name" value="ATP-dep_DNA_helicase_RecG"/>
</dbReference>
<comment type="catalytic activity">
    <reaction evidence="12 15">
        <text>Couples ATP hydrolysis with the unwinding of duplex DNA by translocating in the 3'-5' direction.</text>
        <dbReference type="EC" id="5.6.2.4"/>
    </reaction>
</comment>
<evidence type="ECO:0000259" key="17">
    <source>
        <dbReference type="PROSITE" id="PS51194"/>
    </source>
</evidence>
<dbReference type="PANTHER" id="PTHR47964:SF1">
    <property type="entry name" value="ATP-DEPENDENT DNA HELICASE HOMOLOG RECG, CHLOROPLASTIC"/>
    <property type="match status" value="1"/>
</dbReference>
<accession>A0AAE4Z8Q9</accession>
<dbReference type="Pfam" id="PF17191">
    <property type="entry name" value="RecG_wedge"/>
    <property type="match status" value="1"/>
</dbReference>
<dbReference type="SUPFAM" id="SSF50249">
    <property type="entry name" value="Nucleic acid-binding proteins"/>
    <property type="match status" value="1"/>
</dbReference>
<evidence type="ECO:0000256" key="3">
    <source>
        <dbReference type="ARBA" id="ARBA00022741"/>
    </source>
</evidence>
<feature type="domain" description="Helicase ATP-binding" evidence="16">
    <location>
        <begin position="282"/>
        <end position="443"/>
    </location>
</feature>
<dbReference type="InterPro" id="IPR011545">
    <property type="entry name" value="DEAD/DEAH_box_helicase_dom"/>
</dbReference>
<comment type="caution">
    <text evidence="18">The sequence shown here is derived from an EMBL/GenBank/DDBJ whole genome shotgun (WGS) entry which is preliminary data.</text>
</comment>
<keyword evidence="9 15" id="KW-0233">DNA recombination</keyword>
<dbReference type="PROSITE" id="PS51192">
    <property type="entry name" value="HELICASE_ATP_BIND_1"/>
    <property type="match status" value="1"/>
</dbReference>
<dbReference type="EC" id="5.6.2.4" evidence="13 15"/>
<evidence type="ECO:0000256" key="4">
    <source>
        <dbReference type="ARBA" id="ARBA00022763"/>
    </source>
</evidence>
<evidence type="ECO:0000256" key="8">
    <source>
        <dbReference type="ARBA" id="ARBA00023125"/>
    </source>
</evidence>
<keyword evidence="5 15" id="KW-0378">Hydrolase</keyword>
<dbReference type="GO" id="GO:0043138">
    <property type="term" value="F:3'-5' DNA helicase activity"/>
    <property type="evidence" value="ECO:0007669"/>
    <property type="project" value="UniProtKB-EC"/>
</dbReference>
<protein>
    <recommendedName>
        <fullName evidence="2 15">ATP-dependent DNA helicase RecG</fullName>
        <ecNumber evidence="13 15">5.6.2.4</ecNumber>
    </recommendedName>
</protein>
<dbReference type="Gene3D" id="2.40.50.140">
    <property type="entry name" value="Nucleic acid-binding proteins"/>
    <property type="match status" value="1"/>
</dbReference>
<dbReference type="SMART" id="SM00487">
    <property type="entry name" value="DEXDc"/>
    <property type="match status" value="1"/>
</dbReference>
<dbReference type="InterPro" id="IPR047112">
    <property type="entry name" value="RecG/Mfd"/>
</dbReference>
<comment type="function">
    <text evidence="15">Plays a critical role in recombination and DNA repair. Helps process Holliday junction intermediates to mature products by catalyzing branch migration. Has replication fork regression activity, unwinds stalled or blocked replication forks to make a HJ that can be resolved. Has a DNA unwinding activity characteristic of a DNA helicase with 3'-5' polarity.</text>
</comment>
<evidence type="ECO:0000256" key="10">
    <source>
        <dbReference type="ARBA" id="ARBA00023204"/>
    </source>
</evidence>
<dbReference type="GO" id="GO:0006310">
    <property type="term" value="P:DNA recombination"/>
    <property type="evidence" value="ECO:0007669"/>
    <property type="project" value="UniProtKB-UniRule"/>
</dbReference>
<keyword evidence="3 15" id="KW-0547">Nucleotide-binding</keyword>
<dbReference type="GO" id="GO:0003677">
    <property type="term" value="F:DNA binding"/>
    <property type="evidence" value="ECO:0007669"/>
    <property type="project" value="UniProtKB-KW"/>
</dbReference>
<evidence type="ECO:0000256" key="5">
    <source>
        <dbReference type="ARBA" id="ARBA00022801"/>
    </source>
</evidence>
<dbReference type="GO" id="GO:0016787">
    <property type="term" value="F:hydrolase activity"/>
    <property type="evidence" value="ECO:0007669"/>
    <property type="project" value="UniProtKB-KW"/>
</dbReference>
<evidence type="ECO:0000256" key="12">
    <source>
        <dbReference type="ARBA" id="ARBA00034617"/>
    </source>
</evidence>
<dbReference type="NCBIfam" id="NF008165">
    <property type="entry name" value="PRK10917.1-3"/>
    <property type="match status" value="1"/>
</dbReference>
<dbReference type="SUPFAM" id="SSF52540">
    <property type="entry name" value="P-loop containing nucleoside triphosphate hydrolases"/>
    <property type="match status" value="2"/>
</dbReference>
<dbReference type="CDD" id="cd17992">
    <property type="entry name" value="DEXHc_RecG"/>
    <property type="match status" value="1"/>
</dbReference>
<name>A0AAE4Z8Q9_9BACT</name>
<keyword evidence="11" id="KW-0413">Isomerase</keyword>
<dbReference type="InterPro" id="IPR033454">
    <property type="entry name" value="RecG_wedge"/>
</dbReference>
<dbReference type="PANTHER" id="PTHR47964">
    <property type="entry name" value="ATP-DEPENDENT DNA HELICASE HOMOLOG RECG, CHLOROPLASTIC"/>
    <property type="match status" value="1"/>
</dbReference>
<dbReference type="PROSITE" id="PS51194">
    <property type="entry name" value="HELICASE_CTER"/>
    <property type="match status" value="1"/>
</dbReference>
<sequence>MPGSRDLDRPVQYVKGVGPRRAEALAKLGIQTARDLLRHAPHRYEDATTVTPIARLAPGMDASAIGVVVSKGVIPTRRGLRFFQAVIRDSSGLIECSWPGQPFLDRTIRKGDTLLVSGPVRFFHGRQIQPREFTVLARAGEPVEEEGTVFPVYPATANLTHRQIRKIIQDNLSELLAAVEEEEDIVPQRLREKLNLPHARQALEWLHRPPSLAHAEEARRRLAFEELFILQLLYARARYENRERREGIAFERVNTLVRPFNNSLPFQLTEAQKRVLGEISADMSAARPMNRLLQGDVGSGKTVVALFAMLRVIENDYQAALMAPTELLAEQHHATITELLDGLPVKVVRLRGGMRAAERREALEAIQSGAAQLVIGTHALIQETVEFQRLGLAVIDEQHRFGVHQRLRLRQAGVDPDVLIMSATPIPRSLALTFYGDLDVSVLDELPPGRRPVKTVLRPESARPRVFDFVREQVAEGRQVYVVHPVIEESETLDVRSATEAYEQLSQDTLADLRVALIHGRMPAEEKDDVMRRFVEGSIDVLVSTTVIEVGIDIPNATVMVIEGAERFGLSQLHQLRGRVGRGAELSYCIVLYSGRSAPQRLAIFASTLDGFEIARADLRLRGIGDFFGARQHGLPDFSFADLERDEALLHMARDAAASIIAADPGLERPEHRALGAALRTVYRERLRLYDVG</sequence>
<dbReference type="Pfam" id="PF00271">
    <property type="entry name" value="Helicase_C"/>
    <property type="match status" value="1"/>
</dbReference>
<evidence type="ECO:0000313" key="18">
    <source>
        <dbReference type="EMBL" id="NIR74557.1"/>
    </source>
</evidence>
<dbReference type="EMBL" id="JAACAK010000046">
    <property type="protein sequence ID" value="NIR74557.1"/>
    <property type="molecule type" value="Genomic_DNA"/>
</dbReference>
<dbReference type="GO" id="GO:0006281">
    <property type="term" value="P:DNA repair"/>
    <property type="evidence" value="ECO:0007669"/>
    <property type="project" value="UniProtKB-UniRule"/>
</dbReference>
<proteinExistence type="inferred from homology"/>
<dbReference type="AlphaFoldDB" id="A0AAE4Z8Q9"/>
<dbReference type="NCBIfam" id="NF008168">
    <property type="entry name" value="PRK10917.2-2"/>
    <property type="match status" value="1"/>
</dbReference>
<dbReference type="NCBIfam" id="TIGR00643">
    <property type="entry name" value="recG"/>
    <property type="match status" value="1"/>
</dbReference>
<evidence type="ECO:0000256" key="6">
    <source>
        <dbReference type="ARBA" id="ARBA00022806"/>
    </source>
</evidence>
<dbReference type="Pfam" id="PF19833">
    <property type="entry name" value="RecG_dom3_C"/>
    <property type="match status" value="1"/>
</dbReference>
<dbReference type="Gene3D" id="3.40.50.300">
    <property type="entry name" value="P-loop containing nucleotide triphosphate hydrolases"/>
    <property type="match status" value="2"/>
</dbReference>
<keyword evidence="8" id="KW-0238">DNA-binding</keyword>
<evidence type="ECO:0000259" key="16">
    <source>
        <dbReference type="PROSITE" id="PS51192"/>
    </source>
</evidence>
<evidence type="ECO:0000256" key="7">
    <source>
        <dbReference type="ARBA" id="ARBA00022840"/>
    </source>
</evidence>
<evidence type="ECO:0000256" key="9">
    <source>
        <dbReference type="ARBA" id="ARBA00023172"/>
    </source>
</evidence>
<dbReference type="InterPro" id="IPR045562">
    <property type="entry name" value="RecG_dom3_C"/>
</dbReference>
<comment type="similarity">
    <text evidence="1 15">Belongs to the helicase family. RecG subfamily.</text>
</comment>
<dbReference type="InterPro" id="IPR027417">
    <property type="entry name" value="P-loop_NTPase"/>
</dbReference>
<dbReference type="Pfam" id="PF00270">
    <property type="entry name" value="DEAD"/>
    <property type="match status" value="1"/>
</dbReference>
<dbReference type="InterPro" id="IPR001650">
    <property type="entry name" value="Helicase_C-like"/>
</dbReference>
<keyword evidence="6 15" id="KW-0347">Helicase</keyword>
<evidence type="ECO:0000313" key="19">
    <source>
        <dbReference type="Proteomes" id="UP000702544"/>
    </source>
</evidence>
<evidence type="ECO:0000256" key="14">
    <source>
        <dbReference type="ARBA" id="ARBA00048988"/>
    </source>
</evidence>
<gene>
    <name evidence="18" type="primary">recG</name>
    <name evidence="18" type="ORF">GWO12_05530</name>
</gene>
<evidence type="ECO:0000256" key="2">
    <source>
        <dbReference type="ARBA" id="ARBA00017846"/>
    </source>
</evidence>
<evidence type="ECO:0000256" key="15">
    <source>
        <dbReference type="RuleBase" id="RU363016"/>
    </source>
</evidence>
<keyword evidence="4 15" id="KW-0227">DNA damage</keyword>